<feature type="compositionally biased region" description="Gly residues" evidence="1">
    <location>
        <begin position="453"/>
        <end position="468"/>
    </location>
</feature>
<feature type="chain" id="PRO_5046672391" description="DUF11 domain-containing protein" evidence="3">
    <location>
        <begin position="29"/>
        <end position="511"/>
    </location>
</feature>
<evidence type="ECO:0000256" key="3">
    <source>
        <dbReference type="SAM" id="SignalP"/>
    </source>
</evidence>
<keyword evidence="3" id="KW-0732">Signal</keyword>
<dbReference type="InterPro" id="IPR001434">
    <property type="entry name" value="OmcB-like_DUF11"/>
</dbReference>
<keyword evidence="2" id="KW-0472">Membrane</keyword>
<dbReference type="RefSeq" id="WP_375733909.1">
    <property type="nucleotide sequence ID" value="NZ_JBCGDC010000021.1"/>
</dbReference>
<evidence type="ECO:0000256" key="2">
    <source>
        <dbReference type="SAM" id="Phobius"/>
    </source>
</evidence>
<gene>
    <name evidence="5" type="ORF">AAFH96_09845</name>
</gene>
<proteinExistence type="predicted"/>
<accession>A0ABV5CQU1</accession>
<comment type="caution">
    <text evidence="5">The sequence shown here is derived from an EMBL/GenBank/DDBJ whole genome shotgun (WGS) entry which is preliminary data.</text>
</comment>
<evidence type="ECO:0000313" key="6">
    <source>
        <dbReference type="Proteomes" id="UP001582793"/>
    </source>
</evidence>
<dbReference type="Proteomes" id="UP001582793">
    <property type="component" value="Unassembled WGS sequence"/>
</dbReference>
<keyword evidence="2" id="KW-1133">Transmembrane helix</keyword>
<organism evidence="5 6">
    <name type="scientific">Polymorphospora lycopeni</name>
    <dbReference type="NCBI Taxonomy" id="3140240"/>
    <lineage>
        <taxon>Bacteria</taxon>
        <taxon>Bacillati</taxon>
        <taxon>Actinomycetota</taxon>
        <taxon>Actinomycetes</taxon>
        <taxon>Micromonosporales</taxon>
        <taxon>Micromonosporaceae</taxon>
        <taxon>Polymorphospora</taxon>
    </lineage>
</organism>
<evidence type="ECO:0000259" key="4">
    <source>
        <dbReference type="Pfam" id="PF01345"/>
    </source>
</evidence>
<feature type="region of interest" description="Disordered" evidence="1">
    <location>
        <begin position="445"/>
        <end position="468"/>
    </location>
</feature>
<keyword evidence="2" id="KW-0812">Transmembrane</keyword>
<reference evidence="5 6" key="1">
    <citation type="submission" date="2024-04" db="EMBL/GenBank/DDBJ databases">
        <title>Polymorphospora sp. isolated from Baiyangdian Lake in Xiong'an New Area.</title>
        <authorList>
            <person name="Zhang X."/>
            <person name="Liu J."/>
        </authorList>
    </citation>
    <scope>NUCLEOTIDE SEQUENCE [LARGE SCALE GENOMIC DNA]</scope>
    <source>
        <strain evidence="5 6">2-325</strain>
    </source>
</reference>
<feature type="signal peptide" evidence="3">
    <location>
        <begin position="1"/>
        <end position="28"/>
    </location>
</feature>
<sequence>MHPRIPRAAAGLAAALVAATLAATPAAAAPEDTSSADLNLAVSGERVVSYATVKQFFVRLSNDGPDAAQGVKVTIDAGNIDQNVLFFGLPSGPGCEEDGPTKVTCELGELANGTTVTDFPALFAATPKHKGSAGSFTVTVNAVTADPNAANNTQTVNVEAVPRGLDLTAVARDVYADYADNTPVAPGGTGDLHWALYNAGRDTVQGVTFEIALPPYVTFADQRPGCKYNDENTVASCRRDARIVAPGEIFMMVRPMKVKVAADAPGPVGLSGGWVVGYANGKASPNVRPLAARSADQDTVVEAADEKVRRDVDPSDNAVQFAVVTGRNPVDLSVTSTPATGAVGDTVEVEFEATNKGPATSSPLFEVRAPEGTTALLPEEGIVPSCVEKDGGLVCGLDGELGVGETTSFALKFRIDAEQVGTDGQITVGNTFASPESAPEDNVAPISITASGAGPGEGPGGGSGGGGGLPVTGVQATVLGGAGLLVAVVGGVLLVLARRRRVVLVTPTEDK</sequence>
<dbReference type="EMBL" id="JBCGDC010000021">
    <property type="protein sequence ID" value="MFB6393406.1"/>
    <property type="molecule type" value="Genomic_DNA"/>
</dbReference>
<evidence type="ECO:0000256" key="1">
    <source>
        <dbReference type="SAM" id="MobiDB-lite"/>
    </source>
</evidence>
<feature type="transmembrane region" description="Helical" evidence="2">
    <location>
        <begin position="478"/>
        <end position="497"/>
    </location>
</feature>
<evidence type="ECO:0000313" key="5">
    <source>
        <dbReference type="EMBL" id="MFB6393406.1"/>
    </source>
</evidence>
<protein>
    <recommendedName>
        <fullName evidence="4">DUF11 domain-containing protein</fullName>
    </recommendedName>
</protein>
<name>A0ABV5CQU1_9ACTN</name>
<dbReference type="Pfam" id="PF01345">
    <property type="entry name" value="DUF11"/>
    <property type="match status" value="1"/>
</dbReference>
<keyword evidence="6" id="KW-1185">Reference proteome</keyword>
<feature type="domain" description="DUF11" evidence="4">
    <location>
        <begin position="48"/>
        <end position="158"/>
    </location>
</feature>